<dbReference type="EMBL" id="FPBP01000006">
    <property type="protein sequence ID" value="SFU67891.1"/>
    <property type="molecule type" value="Genomic_DNA"/>
</dbReference>
<feature type="transmembrane region" description="Helical" evidence="7">
    <location>
        <begin position="21"/>
        <end position="44"/>
    </location>
</feature>
<accession>A0A1I7I4P6</accession>
<evidence type="ECO:0000313" key="10">
    <source>
        <dbReference type="Proteomes" id="UP000198693"/>
    </source>
</evidence>
<evidence type="ECO:0000256" key="1">
    <source>
        <dbReference type="ARBA" id="ARBA00004127"/>
    </source>
</evidence>
<dbReference type="GO" id="GO:0022857">
    <property type="term" value="F:transmembrane transporter activity"/>
    <property type="evidence" value="ECO:0007669"/>
    <property type="project" value="InterPro"/>
</dbReference>
<feature type="transmembrane region" description="Helical" evidence="7">
    <location>
        <begin position="157"/>
        <end position="181"/>
    </location>
</feature>
<name>A0A1I7I4P6_9GAMM</name>
<keyword evidence="2" id="KW-0813">Transport</keyword>
<dbReference type="GO" id="GO:0012505">
    <property type="term" value="C:endomembrane system"/>
    <property type="evidence" value="ECO:0007669"/>
    <property type="project" value="UniProtKB-SubCell"/>
</dbReference>
<evidence type="ECO:0000256" key="5">
    <source>
        <dbReference type="ARBA" id="ARBA00023136"/>
    </source>
</evidence>
<evidence type="ECO:0000256" key="2">
    <source>
        <dbReference type="ARBA" id="ARBA00022448"/>
    </source>
</evidence>
<evidence type="ECO:0000256" key="4">
    <source>
        <dbReference type="ARBA" id="ARBA00022989"/>
    </source>
</evidence>
<evidence type="ECO:0000256" key="6">
    <source>
        <dbReference type="SAM" id="MobiDB-lite"/>
    </source>
</evidence>
<feature type="transmembrane region" description="Helical" evidence="7">
    <location>
        <begin position="312"/>
        <end position="331"/>
    </location>
</feature>
<gene>
    <name evidence="9" type="ORF">SAMN04487955_10623</name>
</gene>
<feature type="transmembrane region" description="Helical" evidence="7">
    <location>
        <begin position="97"/>
        <end position="116"/>
    </location>
</feature>
<feature type="transmembrane region" description="Helical" evidence="7">
    <location>
        <begin position="193"/>
        <end position="213"/>
    </location>
</feature>
<dbReference type="RefSeq" id="WP_245784234.1">
    <property type="nucleotide sequence ID" value="NZ_FPBP01000006.1"/>
</dbReference>
<evidence type="ECO:0000313" key="9">
    <source>
        <dbReference type="EMBL" id="SFU67891.1"/>
    </source>
</evidence>
<feature type="transmembrane region" description="Helical" evidence="7">
    <location>
        <begin position="285"/>
        <end position="305"/>
    </location>
</feature>
<reference evidence="10" key="1">
    <citation type="submission" date="2016-10" db="EMBL/GenBank/DDBJ databases">
        <authorList>
            <person name="Varghese N."/>
            <person name="Submissions S."/>
        </authorList>
    </citation>
    <scope>NUCLEOTIDE SEQUENCE [LARGE SCALE GENOMIC DNA]</scope>
    <source>
        <strain evidence="10">CGMCC 1.6981</strain>
    </source>
</reference>
<feature type="transmembrane region" description="Helical" evidence="7">
    <location>
        <begin position="351"/>
        <end position="374"/>
    </location>
</feature>
<feature type="transmembrane region" description="Helical" evidence="7">
    <location>
        <begin position="414"/>
        <end position="435"/>
    </location>
</feature>
<dbReference type="PANTHER" id="PTHR23519">
    <property type="entry name" value="AUTOPHAGY-RELATED PROTEIN 22"/>
    <property type="match status" value="1"/>
</dbReference>
<keyword evidence="10" id="KW-1185">Reference proteome</keyword>
<evidence type="ECO:0000256" key="3">
    <source>
        <dbReference type="ARBA" id="ARBA00022692"/>
    </source>
</evidence>
<keyword evidence="3 7" id="KW-0812">Transmembrane</keyword>
<dbReference type="PANTHER" id="PTHR23519:SF1">
    <property type="entry name" value="AUTOPHAGY-RELATED PROTEIN 22"/>
    <property type="match status" value="1"/>
</dbReference>
<organism evidence="9 10">
    <name type="scientific">Halomonas korlensis</name>
    <dbReference type="NCBI Taxonomy" id="463301"/>
    <lineage>
        <taxon>Bacteria</taxon>
        <taxon>Pseudomonadati</taxon>
        <taxon>Pseudomonadota</taxon>
        <taxon>Gammaproteobacteria</taxon>
        <taxon>Oceanospirillales</taxon>
        <taxon>Halomonadaceae</taxon>
        <taxon>Halomonas</taxon>
    </lineage>
</organism>
<dbReference type="Pfam" id="PF11700">
    <property type="entry name" value="ATG22"/>
    <property type="match status" value="1"/>
</dbReference>
<dbReference type="InterPro" id="IPR020846">
    <property type="entry name" value="MFS_dom"/>
</dbReference>
<evidence type="ECO:0000259" key="8">
    <source>
        <dbReference type="PROSITE" id="PS50850"/>
    </source>
</evidence>
<dbReference type="InterPro" id="IPR024671">
    <property type="entry name" value="Atg22-like"/>
</dbReference>
<keyword evidence="4 7" id="KW-1133">Transmembrane helix</keyword>
<dbReference type="STRING" id="463301.SAMN04487955_10623"/>
<feature type="transmembrane region" description="Helical" evidence="7">
    <location>
        <begin position="122"/>
        <end position="145"/>
    </location>
</feature>
<feature type="transmembrane region" description="Helical" evidence="7">
    <location>
        <begin position="247"/>
        <end position="273"/>
    </location>
</feature>
<dbReference type="InterPro" id="IPR050495">
    <property type="entry name" value="ATG22/LtaA_families"/>
</dbReference>
<feature type="region of interest" description="Disordered" evidence="6">
    <location>
        <begin position="448"/>
        <end position="467"/>
    </location>
</feature>
<protein>
    <submittedName>
        <fullName evidence="9">MFS transporter, UMF1 family</fullName>
    </submittedName>
</protein>
<dbReference type="Proteomes" id="UP000198693">
    <property type="component" value="Unassembled WGS sequence"/>
</dbReference>
<comment type="subcellular location">
    <subcellularLocation>
        <location evidence="1">Endomembrane system</location>
        <topology evidence="1">Multi-pass membrane protein</topology>
    </subcellularLocation>
</comment>
<feature type="compositionally biased region" description="Basic and acidic residues" evidence="6">
    <location>
        <begin position="448"/>
        <end position="460"/>
    </location>
</feature>
<dbReference type="Gene3D" id="1.20.1250.20">
    <property type="entry name" value="MFS general substrate transporter like domains"/>
    <property type="match status" value="2"/>
</dbReference>
<dbReference type="PROSITE" id="PS50850">
    <property type="entry name" value="MFS"/>
    <property type="match status" value="1"/>
</dbReference>
<proteinExistence type="predicted"/>
<keyword evidence="5 7" id="KW-0472">Membrane</keyword>
<sequence length="467" mass="50321">MSESQPAVSDMPRPRASKKEIVGWAMFDFANQAYTLLIITVVFGELFTTVIVGDRGDGYRLANLLWSLALATSYLLVVITGPLFGAVMDYQAAKKRFLFVSYLATVATTAMLYFVAPGYVLLGLALIVVSNYAYSMGESFIAAFLPDLGPPEDLGKISGFGWALGYVGGLFAAGFTLVVLGEATAENFERVRWVGPFAAGFFLITAIPTFLWVKERGMPQPPGKPYRQIAIERVATTLHELKRFRDLGLFLVSLLFSMAGVYIIIAFAFIYGAQVIGWDAATRNIMFIVVQVTAAAGALGFGFLQDRIGTRVTYLFTLVLWVAAIVAIWATPEVTTFLNAHLGLDWQAQHLFLVVGCLAGLSLGSSQSASRALVGLFSPTRKAAEFFGFWGLANKLAGVIGIIGLGLLQSVVGLQASILLCAALFILAIVICLGVDQARGQQAARDWEARDREASAERTGSEAGLAQ</sequence>
<dbReference type="InterPro" id="IPR036259">
    <property type="entry name" value="MFS_trans_sf"/>
</dbReference>
<feature type="transmembrane region" description="Helical" evidence="7">
    <location>
        <begin position="64"/>
        <end position="85"/>
    </location>
</feature>
<dbReference type="SUPFAM" id="SSF103473">
    <property type="entry name" value="MFS general substrate transporter"/>
    <property type="match status" value="1"/>
</dbReference>
<dbReference type="AlphaFoldDB" id="A0A1I7I4P6"/>
<evidence type="ECO:0000256" key="7">
    <source>
        <dbReference type="SAM" id="Phobius"/>
    </source>
</evidence>
<feature type="transmembrane region" description="Helical" evidence="7">
    <location>
        <begin position="386"/>
        <end position="408"/>
    </location>
</feature>
<feature type="domain" description="Major facilitator superfamily (MFS) profile" evidence="8">
    <location>
        <begin position="21"/>
        <end position="440"/>
    </location>
</feature>